<evidence type="ECO:0000256" key="2">
    <source>
        <dbReference type="ARBA" id="ARBA00022737"/>
    </source>
</evidence>
<dbReference type="InterPro" id="IPR000719">
    <property type="entry name" value="Prot_kinase_dom"/>
</dbReference>
<reference evidence="6" key="2">
    <citation type="journal article" date="2017" name="J. Anim. Genet.">
        <title>Multiple reference genome sequences of hot pepper reveal the massive evolution of plant disease resistance genes by retroduplication.</title>
        <authorList>
            <person name="Kim S."/>
            <person name="Park J."/>
            <person name="Yeom S.-I."/>
            <person name="Kim Y.-M."/>
            <person name="Seo E."/>
            <person name="Kim K.-T."/>
            <person name="Kim M.-S."/>
            <person name="Lee J.M."/>
            <person name="Cheong K."/>
            <person name="Shin H.-S."/>
            <person name="Kim S.-B."/>
            <person name="Han K."/>
            <person name="Lee J."/>
            <person name="Park M."/>
            <person name="Lee H.-A."/>
            <person name="Lee H.-Y."/>
            <person name="Lee Y."/>
            <person name="Oh S."/>
            <person name="Lee J.H."/>
            <person name="Choi E."/>
            <person name="Choi E."/>
            <person name="Lee S.E."/>
            <person name="Jeon J."/>
            <person name="Kim H."/>
            <person name="Choi G."/>
            <person name="Song H."/>
            <person name="Lee J."/>
            <person name="Lee S.-C."/>
            <person name="Kwon J.-K."/>
            <person name="Lee H.-Y."/>
            <person name="Koo N."/>
            <person name="Hong Y."/>
            <person name="Kim R.W."/>
            <person name="Kang W.-H."/>
            <person name="Huh J.H."/>
            <person name="Kang B.-C."/>
            <person name="Yang T.-J."/>
            <person name="Lee Y.-H."/>
            <person name="Bennetzen J.L."/>
            <person name="Choi D."/>
        </authorList>
    </citation>
    <scope>NUCLEOTIDE SEQUENCE [LARGE SCALE GENOMIC DNA]</scope>
    <source>
        <strain evidence="6">cv. PBC81</strain>
    </source>
</reference>
<dbReference type="InterPro" id="IPR000009">
    <property type="entry name" value="PP2A_PR55"/>
</dbReference>
<organism evidence="5 6">
    <name type="scientific">Capsicum baccatum</name>
    <name type="common">Peruvian pepper</name>
    <dbReference type="NCBI Taxonomy" id="33114"/>
    <lineage>
        <taxon>Eukaryota</taxon>
        <taxon>Viridiplantae</taxon>
        <taxon>Streptophyta</taxon>
        <taxon>Embryophyta</taxon>
        <taxon>Tracheophyta</taxon>
        <taxon>Spermatophyta</taxon>
        <taxon>Magnoliopsida</taxon>
        <taxon>eudicotyledons</taxon>
        <taxon>Gunneridae</taxon>
        <taxon>Pentapetalae</taxon>
        <taxon>asterids</taxon>
        <taxon>lamiids</taxon>
        <taxon>Solanales</taxon>
        <taxon>Solanaceae</taxon>
        <taxon>Solanoideae</taxon>
        <taxon>Capsiceae</taxon>
        <taxon>Capsicum</taxon>
    </lineage>
</organism>
<protein>
    <submittedName>
        <fullName evidence="5">Cyclin-dependent kinase G-1</fullName>
    </submittedName>
</protein>
<keyword evidence="5" id="KW-0808">Transferase</keyword>
<feature type="region of interest" description="Disordered" evidence="3">
    <location>
        <begin position="548"/>
        <end position="575"/>
    </location>
</feature>
<dbReference type="PRINTS" id="PR00600">
    <property type="entry name" value="PP2APR55"/>
</dbReference>
<evidence type="ECO:0000256" key="1">
    <source>
        <dbReference type="ARBA" id="ARBA00022574"/>
    </source>
</evidence>
<feature type="compositionally biased region" description="Basic and acidic residues" evidence="3">
    <location>
        <begin position="548"/>
        <end position="574"/>
    </location>
</feature>
<dbReference type="OrthoDB" id="1740797at2759"/>
<keyword evidence="5" id="KW-0418">Kinase</keyword>
<keyword evidence="1" id="KW-0853">WD repeat</keyword>
<dbReference type="InterPro" id="IPR021109">
    <property type="entry name" value="Peptidase_aspartic_dom_sf"/>
</dbReference>
<dbReference type="GO" id="GO:0005524">
    <property type="term" value="F:ATP binding"/>
    <property type="evidence" value="ECO:0007669"/>
    <property type="project" value="InterPro"/>
</dbReference>
<dbReference type="GO" id="GO:0000159">
    <property type="term" value="C:protein phosphatase type 2A complex"/>
    <property type="evidence" value="ECO:0007669"/>
    <property type="project" value="InterPro"/>
</dbReference>
<comment type="caution">
    <text evidence="5">The sequence shown here is derived from an EMBL/GenBank/DDBJ whole genome shotgun (WGS) entry which is preliminary data.</text>
</comment>
<dbReference type="STRING" id="33114.A0A2G2XCN9"/>
<evidence type="ECO:0000313" key="5">
    <source>
        <dbReference type="EMBL" id="PHT55240.1"/>
    </source>
</evidence>
<keyword evidence="6" id="KW-1185">Reference proteome</keyword>
<evidence type="ECO:0000259" key="4">
    <source>
        <dbReference type="Pfam" id="PF00069"/>
    </source>
</evidence>
<sequence length="823" mass="91098">MDSTRCVGYHVDANDAKCLALVPYSTITPVPRSRNDSHHGAPGSKTQSCISDARTNMLCKECGKNYKDDEITPIELPSFMDHVNNVALLEDYILYKNLLWCDTIPPKKRNIFLEDESTLEEKECEGLKGKLCIPIGYSSLSIPILEHTLDDVLGHQSKHDLENTIDKINFHNTFLYSLLLLKKNDQMGDDNFEFPECLRYSISDSSQENNFGCDHFSRRESLLENTLDEFHLWETLPCDLFTIGDPFLKLCDLYENDSIFDKFEYCLSGDGSRVAIGSYSNLFCVFGCAAGSTEATTLEASKNHRGPELLLGADQYSTTIDMWSLGFIMVEKLSKEPLFSGKSKVVQIDKIFRILGTLNEMIWEAFSELLEVKVNFVRHPYNNLRKNFQNVTSFIGLPVLSEAGLDLLNKLLTYDPKKVLMLSFPIVTRQDQLVSINNSGAIIPPPLASGAKFNITSTMIQLLQLKGLFGGLTGDDPNMHLINFISICKSFDNPGVGQNAIRLRLFPLSLSGEATLWLNGMTPDSITNWRQLKDAFLKDSFRHPIEHRNQGRNYYDKSGNKVRDQSSWKNKTERSGLYVPPGSCEAAASGSGKMSMEDMMAKLVKGVEATNTGVTEALEKIPGYAKFIKELLTKKQAVSYEPADNVHHCIAIATISLVQKKADLGAFTIPCTVGSMNFAKALCDLGASINLMPLSIYRKLGLGDPTPTNMRLVMADRSKLDLDLKNKSSPTEKTSIEEPPVLELKELPSHVRDASLGSGKSLGSRNTLSVSVVGDLVEQHVEALISSLNSIGAAYAQQCHSIGAAYAKLGKALGAAYAKHRQS</sequence>
<dbReference type="InterPro" id="IPR011009">
    <property type="entry name" value="Kinase-like_dom_sf"/>
</dbReference>
<dbReference type="Gene3D" id="1.10.510.10">
    <property type="entry name" value="Transferase(Phosphotransferase) domain 1"/>
    <property type="match status" value="1"/>
</dbReference>
<dbReference type="SUPFAM" id="SSF56112">
    <property type="entry name" value="Protein kinase-like (PK-like)"/>
    <property type="match status" value="1"/>
</dbReference>
<dbReference type="PANTHER" id="PTHR33067:SF9">
    <property type="entry name" value="RNA-DIRECTED DNA POLYMERASE"/>
    <property type="match status" value="1"/>
</dbReference>
<dbReference type="EMBL" id="MLFT02000002">
    <property type="protein sequence ID" value="PHT55240.1"/>
    <property type="molecule type" value="Genomic_DNA"/>
</dbReference>
<dbReference type="GO" id="GO:0004672">
    <property type="term" value="F:protein kinase activity"/>
    <property type="evidence" value="ECO:0007669"/>
    <property type="project" value="InterPro"/>
</dbReference>
<dbReference type="PANTHER" id="PTHR33067">
    <property type="entry name" value="RNA-DIRECTED DNA POLYMERASE-RELATED"/>
    <property type="match status" value="1"/>
</dbReference>
<feature type="domain" description="Protein kinase" evidence="4">
    <location>
        <begin position="292"/>
        <end position="418"/>
    </location>
</feature>
<dbReference type="Proteomes" id="UP000224567">
    <property type="component" value="Unassembled WGS sequence"/>
</dbReference>
<proteinExistence type="predicted"/>
<reference evidence="5 6" key="1">
    <citation type="journal article" date="2017" name="Genome Biol.">
        <title>New reference genome sequences of hot pepper reveal the massive evolution of plant disease-resistance genes by retroduplication.</title>
        <authorList>
            <person name="Kim S."/>
            <person name="Park J."/>
            <person name="Yeom S.I."/>
            <person name="Kim Y.M."/>
            <person name="Seo E."/>
            <person name="Kim K.T."/>
            <person name="Kim M.S."/>
            <person name="Lee J.M."/>
            <person name="Cheong K."/>
            <person name="Shin H.S."/>
            <person name="Kim S.B."/>
            <person name="Han K."/>
            <person name="Lee J."/>
            <person name="Park M."/>
            <person name="Lee H.A."/>
            <person name="Lee H.Y."/>
            <person name="Lee Y."/>
            <person name="Oh S."/>
            <person name="Lee J.H."/>
            <person name="Choi E."/>
            <person name="Choi E."/>
            <person name="Lee S.E."/>
            <person name="Jeon J."/>
            <person name="Kim H."/>
            <person name="Choi G."/>
            <person name="Song H."/>
            <person name="Lee J."/>
            <person name="Lee S.C."/>
            <person name="Kwon J.K."/>
            <person name="Lee H.Y."/>
            <person name="Koo N."/>
            <person name="Hong Y."/>
            <person name="Kim R.W."/>
            <person name="Kang W.H."/>
            <person name="Huh J.H."/>
            <person name="Kang B.C."/>
            <person name="Yang T.J."/>
            <person name="Lee Y.H."/>
            <person name="Bennetzen J.L."/>
            <person name="Choi D."/>
        </authorList>
    </citation>
    <scope>NUCLEOTIDE SEQUENCE [LARGE SCALE GENOMIC DNA]</scope>
    <source>
        <strain evidence="6">cv. PBC81</strain>
    </source>
</reference>
<dbReference type="Pfam" id="PF00069">
    <property type="entry name" value="Pkinase"/>
    <property type="match status" value="1"/>
</dbReference>
<evidence type="ECO:0000313" key="6">
    <source>
        <dbReference type="Proteomes" id="UP000224567"/>
    </source>
</evidence>
<accession>A0A2G2XCN9</accession>
<keyword evidence="2" id="KW-0677">Repeat</keyword>
<gene>
    <name evidence="5" type="ORF">CQW23_03726</name>
</gene>
<name>A0A2G2XCN9_CAPBA</name>
<dbReference type="AlphaFoldDB" id="A0A2G2XCN9"/>
<dbReference type="GO" id="GO:0019888">
    <property type="term" value="F:protein phosphatase regulator activity"/>
    <property type="evidence" value="ECO:0007669"/>
    <property type="project" value="InterPro"/>
</dbReference>
<evidence type="ECO:0000256" key="3">
    <source>
        <dbReference type="SAM" id="MobiDB-lite"/>
    </source>
</evidence>
<dbReference type="Gene3D" id="2.40.70.10">
    <property type="entry name" value="Acid Proteases"/>
    <property type="match status" value="1"/>
</dbReference>